<feature type="transmembrane region" description="Helical" evidence="1">
    <location>
        <begin position="181"/>
        <end position="207"/>
    </location>
</feature>
<keyword evidence="1" id="KW-0472">Membrane</keyword>
<feature type="transmembrane region" description="Helical" evidence="1">
    <location>
        <begin position="100"/>
        <end position="118"/>
    </location>
</feature>
<feature type="transmembrane region" description="Helical" evidence="1">
    <location>
        <begin position="363"/>
        <end position="382"/>
    </location>
</feature>
<proteinExistence type="predicted"/>
<keyword evidence="5" id="KW-1185">Reference proteome</keyword>
<feature type="transmembrane region" description="Helical" evidence="1">
    <location>
        <begin position="219"/>
        <end position="239"/>
    </location>
</feature>
<evidence type="ECO:0008006" key="6">
    <source>
        <dbReference type="Google" id="ProtNLM"/>
    </source>
</evidence>
<dbReference type="Pfam" id="PF25853">
    <property type="entry name" value="DUF6311_C"/>
    <property type="match status" value="1"/>
</dbReference>
<feature type="domain" description="DUF6311" evidence="2">
    <location>
        <begin position="15"/>
        <end position="403"/>
    </location>
</feature>
<reference evidence="4" key="1">
    <citation type="submission" date="2009-06" db="EMBL/GenBank/DDBJ databases">
        <title>Complete sequence of Dickeya dadantii Ech703.</title>
        <authorList>
            <consortium name="US DOE Joint Genome Institute"/>
            <person name="Lucas S."/>
            <person name="Copeland A."/>
            <person name="Lapidus A."/>
            <person name="Glavina del Rio T."/>
            <person name="Dalin E."/>
            <person name="Tice H."/>
            <person name="Bruce D."/>
            <person name="Goodwin L."/>
            <person name="Pitluck S."/>
            <person name="Chertkov O."/>
            <person name="Brettin T."/>
            <person name="Detter J.C."/>
            <person name="Han C."/>
            <person name="Larimer F."/>
            <person name="Land M."/>
            <person name="Hauser L."/>
            <person name="Kyrpides N."/>
            <person name="Mikhailova N."/>
            <person name="Balakrishnan V."/>
            <person name="Glasner J."/>
            <person name="Perna N.T."/>
        </authorList>
    </citation>
    <scope>NUCLEOTIDE SEQUENCE [LARGE SCALE GENOMIC DNA]</scope>
    <source>
        <strain evidence="4">Ech703</strain>
    </source>
</reference>
<keyword evidence="1" id="KW-0812">Transmembrane</keyword>
<organism evidence="4 5">
    <name type="scientific">Musicola paradisiaca (strain Ech703)</name>
    <name type="common">Dickeya paradisiaca</name>
    <name type="synonym">Dickeya dadantii</name>
    <dbReference type="NCBI Taxonomy" id="579405"/>
    <lineage>
        <taxon>Bacteria</taxon>
        <taxon>Pseudomonadati</taxon>
        <taxon>Pseudomonadota</taxon>
        <taxon>Gammaproteobacteria</taxon>
        <taxon>Enterobacterales</taxon>
        <taxon>Pectobacteriaceae</taxon>
        <taxon>Musicola</taxon>
    </lineage>
</organism>
<dbReference type="KEGG" id="dda:Dd703_0124"/>
<sequence>MKNEKYSIEYLIPIVMGLIFFGFVFNYHIVNPNYIAWLNHGDASQHYIGWAFFRKTPWSFPILGRSDYGMELASAIVYTDSNPLLAIIFKIFSPLLNEKFQYFGIWLLACVILQSIVLWKIVRLYTEKKYLLILSVAILMFNPAWINRIEHINLMCFFLFSYGIFLTLKQEANNRYQPYHWCFLLIISLTIHFYIFLMVFINWALLLVFSFKNDIKKRLTYTTINIASIIFIAWIVGYFTVLHGSSSVGFGYFRSNLLAPIVSEKWSYLINVNHFFDGEIYEGFNFFGSGIIALIAILSIKLIRQNIAVLNFIKRHKTLFSLCVIMWLISLSNVIGIGSTEFTIPLPDILLKIGGILRSSGRFFWPVTIIISLFFIVQAFRLEKAAAFGLLSFCLVLQIADTSKGWLAIHHQLAKTPIENDAVLNEYAPLWSAELGEYKNIRWVPFSNYSPQWSMISFMAEQYNQNTDAIYFSRFDEKKAAVLNQKTISELSSGTYATDTAYLMKDNMIDLINLRPGDKYYKYKNIYILAPAGKACSICESVEKNKISVLSFSEHNPSIMLLSTGWSTPEGWGVWTLGRESSIKLPLADRIDLLFSAYINDKHPELSIEWRCGNKLLLTQKMEQRQGNKATMSLAECKKDANNMITLDIQLLNPASPKDTAGGADDRILGIGLEKVYLYQ</sequence>
<protein>
    <recommendedName>
        <fullName evidence="6">Glycosyltransferase RgtA/B/C/D-like domain-containing protein</fullName>
    </recommendedName>
</protein>
<evidence type="ECO:0000313" key="4">
    <source>
        <dbReference type="EMBL" id="ACS83943.1"/>
    </source>
</evidence>
<keyword evidence="1" id="KW-1133">Transmembrane helix</keyword>
<accession>C6C6M4</accession>
<dbReference type="AlphaFoldDB" id="C6C6M4"/>
<feature type="domain" description="DUF6311" evidence="3">
    <location>
        <begin position="431"/>
        <end position="531"/>
    </location>
</feature>
<dbReference type="InterPro" id="IPR046278">
    <property type="entry name" value="DUF6311"/>
</dbReference>
<dbReference type="STRING" id="579405.Dd703_0124"/>
<gene>
    <name evidence="4" type="ordered locus">Dd703_0124</name>
</gene>
<dbReference type="InterPro" id="IPR058671">
    <property type="entry name" value="DUF6311_C"/>
</dbReference>
<name>C6C6M4_MUSP7</name>
<dbReference type="Proteomes" id="UP000002734">
    <property type="component" value="Chromosome"/>
</dbReference>
<evidence type="ECO:0000259" key="2">
    <source>
        <dbReference type="Pfam" id="PF19830"/>
    </source>
</evidence>
<evidence type="ECO:0000259" key="3">
    <source>
        <dbReference type="Pfam" id="PF25853"/>
    </source>
</evidence>
<dbReference type="RefSeq" id="WP_012763766.1">
    <property type="nucleotide sequence ID" value="NC_012880.1"/>
</dbReference>
<feature type="transmembrane region" description="Helical" evidence="1">
    <location>
        <begin position="152"/>
        <end position="169"/>
    </location>
</feature>
<feature type="transmembrane region" description="Helical" evidence="1">
    <location>
        <begin position="319"/>
        <end position="343"/>
    </location>
</feature>
<feature type="transmembrane region" description="Helical" evidence="1">
    <location>
        <begin position="280"/>
        <end position="298"/>
    </location>
</feature>
<evidence type="ECO:0000256" key="1">
    <source>
        <dbReference type="SAM" id="Phobius"/>
    </source>
</evidence>
<dbReference type="eggNOG" id="COG1287">
    <property type="taxonomic scope" value="Bacteria"/>
</dbReference>
<dbReference type="Pfam" id="PF19830">
    <property type="entry name" value="DUF6311"/>
    <property type="match status" value="1"/>
</dbReference>
<feature type="transmembrane region" description="Helical" evidence="1">
    <location>
        <begin position="7"/>
        <end position="29"/>
    </location>
</feature>
<dbReference type="EMBL" id="CP001654">
    <property type="protein sequence ID" value="ACS83943.1"/>
    <property type="molecule type" value="Genomic_DNA"/>
</dbReference>
<evidence type="ECO:0000313" key="5">
    <source>
        <dbReference type="Proteomes" id="UP000002734"/>
    </source>
</evidence>
<dbReference type="HOGENOM" id="CLU_023163_0_0_6"/>